<keyword evidence="12 21" id="KW-0560">Oxidoreductase</keyword>
<feature type="disulfide bond" evidence="20">
    <location>
        <begin position="134"/>
        <end position="341"/>
    </location>
</feature>
<feature type="binding site" evidence="18">
    <location>
        <position position="267"/>
    </location>
    <ligand>
        <name>Ca(2+)</name>
        <dbReference type="ChEBI" id="CHEBI:29108"/>
        <label>2</label>
    </ligand>
</feature>
<feature type="disulfide bond" evidence="20">
    <location>
        <begin position="47"/>
        <end position="128"/>
    </location>
</feature>
<dbReference type="Pfam" id="PF00141">
    <property type="entry name" value="peroxidase"/>
    <property type="match status" value="1"/>
</dbReference>
<dbReference type="STRING" id="4577.K7UQ82"/>
<keyword evidence="15 21" id="KW-0376">Hydrogen peroxide</keyword>
<feature type="disulfide bond" evidence="20">
    <location>
        <begin position="80"/>
        <end position="85"/>
    </location>
</feature>
<evidence type="ECO:0000256" key="17">
    <source>
        <dbReference type="PIRSR" id="PIRSR600823-2"/>
    </source>
</evidence>
<evidence type="ECO:0000256" key="18">
    <source>
        <dbReference type="PIRSR" id="PIRSR600823-3"/>
    </source>
</evidence>
<evidence type="ECO:0000256" key="9">
    <source>
        <dbReference type="ARBA" id="ARBA00022723"/>
    </source>
</evidence>
<dbReference type="InterPro" id="IPR000823">
    <property type="entry name" value="Peroxidase_pln"/>
</dbReference>
<dbReference type="GO" id="GO:0005576">
    <property type="term" value="C:extracellular region"/>
    <property type="evidence" value="ECO:0007669"/>
    <property type="project" value="UniProtKB-SubCell"/>
</dbReference>
<feature type="binding site" evidence="18">
    <location>
        <position position="206"/>
    </location>
    <ligand>
        <name>Ca(2+)</name>
        <dbReference type="ChEBI" id="CHEBI:29108"/>
        <label>2</label>
    </ligand>
</feature>
<feature type="binding site" evidence="18">
    <location>
        <position position="86"/>
    </location>
    <ligand>
        <name>Ca(2+)</name>
        <dbReference type="ChEBI" id="CHEBI:29108"/>
        <label>1</label>
    </ligand>
</feature>
<keyword evidence="9 18" id="KW-0479">Metal-binding</keyword>
<evidence type="ECO:0000256" key="15">
    <source>
        <dbReference type="ARBA" id="ARBA00023324"/>
    </source>
</evidence>
<evidence type="ECO:0000256" key="11">
    <source>
        <dbReference type="ARBA" id="ARBA00022837"/>
    </source>
</evidence>
<name>K7UQ82_MAIZE</name>
<dbReference type="AlphaFoldDB" id="K7UQ82"/>
<dbReference type="EnsemblPlants" id="Zm00001eb168620_T002">
    <property type="protein sequence ID" value="Zm00001eb168620_P002"/>
    <property type="gene ID" value="Zm00001eb168620"/>
</dbReference>
<sequence>MAGTTRCSIRGSNAPGLALPCLLLLLLLAGAGVSNGQLQVGFYSKSCPDAESTVASVVRQSGSADPTILPALIRLQFHDCFVRGCDGSVLIKGGGNNNNNAEVDNGKHQGLRGLEIIEGAKTQLEAQCPGVVSCADIVVLAARDAVAFTGGPSFDVPTGRLDGKVSNLRDADALPDVHDGIDALRSKFRANGLDEKDLVLLTAAHTVGTTACFFLQDRLYNFPLPGGGRGSDPTIPPGFLSELKARCAPGDFNTRLALDRGSENVFDTSILRNIRNGFAVIGTDAALYNDTATVDVVDSYSGLLSNFFGPYFRQDFADAMVRMGSVGVVTGSKQGEVRKVCSKFN</sequence>
<protein>
    <recommendedName>
        <fullName evidence="5 21">Peroxidase</fullName>
        <ecNumber evidence="5 21">1.11.1.7</ecNumber>
    </recommendedName>
</protein>
<proteinExistence type="evidence at protein level"/>
<evidence type="ECO:0000256" key="21">
    <source>
        <dbReference type="RuleBase" id="RU362060"/>
    </source>
</evidence>
<dbReference type="GO" id="GO:0046872">
    <property type="term" value="F:metal ion binding"/>
    <property type="evidence" value="ECO:0007669"/>
    <property type="project" value="UniProtKB-UniRule"/>
</dbReference>
<dbReference type="InterPro" id="IPR033905">
    <property type="entry name" value="Secretory_peroxidase"/>
</dbReference>
<dbReference type="PRINTS" id="PR00461">
    <property type="entry name" value="PLPEROXIDASE"/>
</dbReference>
<evidence type="ECO:0000256" key="8">
    <source>
        <dbReference type="ARBA" id="ARBA00022617"/>
    </source>
</evidence>
<dbReference type="GO" id="GO:0140825">
    <property type="term" value="F:lactoperoxidase activity"/>
    <property type="evidence" value="ECO:0007669"/>
    <property type="project" value="UniProtKB-EC"/>
</dbReference>
<dbReference type="HOGENOM" id="CLU_010543_0_3_1"/>
<feature type="signal peptide" evidence="21">
    <location>
        <begin position="1"/>
        <end position="36"/>
    </location>
</feature>
<evidence type="ECO:0000256" key="3">
    <source>
        <dbReference type="ARBA" id="ARBA00004613"/>
    </source>
</evidence>
<comment type="catalytic activity">
    <reaction evidence="1 21">
        <text>2 a phenolic donor + H2O2 = 2 a phenolic radical donor + 2 H2O</text>
        <dbReference type="Rhea" id="RHEA:56136"/>
        <dbReference type="ChEBI" id="CHEBI:15377"/>
        <dbReference type="ChEBI" id="CHEBI:16240"/>
        <dbReference type="ChEBI" id="CHEBI:139520"/>
        <dbReference type="ChEBI" id="CHEBI:139521"/>
        <dbReference type="EC" id="1.11.1.7"/>
    </reaction>
</comment>
<keyword evidence="10 21" id="KW-0732">Signal</keyword>
<feature type="chain" id="PRO_5011126783" description="Peroxidase" evidence="21">
    <location>
        <begin position="37"/>
        <end position="345"/>
    </location>
</feature>
<comment type="subcellular location">
    <subcellularLocation>
        <location evidence="3 21">Secreted</location>
    </subcellularLocation>
</comment>
<evidence type="ECO:0000256" key="1">
    <source>
        <dbReference type="ARBA" id="ARBA00000189"/>
    </source>
</evidence>
<dbReference type="eggNOG" id="ENOG502QQ2G">
    <property type="taxonomic scope" value="Eukaryota"/>
</dbReference>
<dbReference type="Proteomes" id="UP000007305">
    <property type="component" value="Chromosome 4"/>
</dbReference>
<keyword evidence="7 21" id="KW-0575">Peroxidase</keyword>
<dbReference type="GO" id="GO:0006979">
    <property type="term" value="P:response to oxidative stress"/>
    <property type="evidence" value="ECO:0007669"/>
    <property type="project" value="UniProtKB-UniRule"/>
</dbReference>
<evidence type="ECO:0000256" key="16">
    <source>
        <dbReference type="PIRSR" id="PIRSR600823-1"/>
    </source>
</evidence>
<evidence type="ECO:0000256" key="20">
    <source>
        <dbReference type="PIRSR" id="PIRSR600823-5"/>
    </source>
</evidence>
<dbReference type="ExpressionAtlas" id="K7UQ82">
    <property type="expression patterns" value="baseline and differential"/>
</dbReference>
<comment type="cofactor">
    <cofactor evidence="18 21">
        <name>Ca(2+)</name>
        <dbReference type="ChEBI" id="CHEBI:29108"/>
    </cofactor>
    <text evidence="18 21">Binds 2 calcium ions per subunit.</text>
</comment>
<organism evidence="23">
    <name type="scientific">Zea mays</name>
    <name type="common">Maize</name>
    <dbReference type="NCBI Taxonomy" id="4577"/>
    <lineage>
        <taxon>Eukaryota</taxon>
        <taxon>Viridiplantae</taxon>
        <taxon>Streptophyta</taxon>
        <taxon>Embryophyta</taxon>
        <taxon>Tracheophyta</taxon>
        <taxon>Spermatophyta</taxon>
        <taxon>Magnoliopsida</taxon>
        <taxon>Liliopsida</taxon>
        <taxon>Poales</taxon>
        <taxon>Poaceae</taxon>
        <taxon>PACMAD clade</taxon>
        <taxon>Panicoideae</taxon>
        <taxon>Andropogonodae</taxon>
        <taxon>Andropogoneae</taxon>
        <taxon>Tripsacinae</taxon>
        <taxon>Zea</taxon>
    </lineage>
</organism>
<dbReference type="OrthoDB" id="2113341at2759"/>
<evidence type="ECO:0000256" key="19">
    <source>
        <dbReference type="PIRSR" id="PIRSR600823-4"/>
    </source>
</evidence>
<dbReference type="OMA" id="SIVRMGQ"/>
<reference evidence="24" key="3">
    <citation type="submission" date="2019-07" db="EMBL/GenBank/DDBJ databases">
        <authorList>
            <person name="Seetharam A."/>
            <person name="Woodhouse M."/>
            <person name="Cannon E."/>
        </authorList>
    </citation>
    <scope>NUCLEOTIDE SEQUENCE [LARGE SCALE GENOMIC DNA]</scope>
    <source>
        <strain evidence="24">cv. B73</strain>
    </source>
</reference>
<gene>
    <name evidence="24" type="primary">LOC100279575</name>
    <name evidence="23" type="ORF">ZEAMMB73_Zm00001d049071</name>
</gene>
<dbReference type="PROSITE" id="PS00435">
    <property type="entry name" value="PEROXIDASE_1"/>
    <property type="match status" value="1"/>
</dbReference>
<keyword evidence="26" id="KW-1267">Proteomics identification</keyword>
<evidence type="ECO:0000259" key="22">
    <source>
        <dbReference type="PROSITE" id="PS50873"/>
    </source>
</evidence>
<reference evidence="24" key="4">
    <citation type="submission" date="2021-05" db="UniProtKB">
        <authorList>
            <consortium name="EnsemblPlants"/>
        </authorList>
    </citation>
    <scope>IDENTIFICATION</scope>
    <source>
        <strain evidence="24">cv. B73</strain>
    </source>
</reference>
<comment type="similarity">
    <text evidence="21">Belongs to the peroxidase family. Classical plant (class III) peroxidase subfamily.</text>
</comment>
<feature type="active site" description="Proton acceptor" evidence="16">
    <location>
        <position position="78"/>
    </location>
</feature>
<feature type="binding site" evidence="18">
    <location>
        <position position="259"/>
    </location>
    <ligand>
        <name>Ca(2+)</name>
        <dbReference type="ChEBI" id="CHEBI:29108"/>
        <label>2</label>
    </ligand>
</feature>
<feature type="binding site" evidence="18">
    <location>
        <position position="82"/>
    </location>
    <ligand>
        <name>Ca(2+)</name>
        <dbReference type="ChEBI" id="CHEBI:29108"/>
        <label>1</label>
    </ligand>
</feature>
<keyword evidence="11 18" id="KW-0106">Calcium</keyword>
<dbReference type="Gene3D" id="1.10.520.10">
    <property type="match status" value="1"/>
</dbReference>
<dbReference type="GO" id="GO:0042744">
    <property type="term" value="P:hydrogen peroxide catabolic process"/>
    <property type="evidence" value="ECO:0007669"/>
    <property type="project" value="UniProtKB-KW"/>
</dbReference>
<dbReference type="PANTHER" id="PTHR31235">
    <property type="entry name" value="PEROXIDASE 25-RELATED"/>
    <property type="match status" value="1"/>
</dbReference>
<comment type="similarity">
    <text evidence="4">Belongs to the peroxidase family. Ascorbate peroxidase subfamily.</text>
</comment>
<comment type="function">
    <text evidence="2">Removal of H(2)O(2), oxidation of toxic reductants, biosynthesis and degradation of lignin, suberization, auxin catabolism, response to environmental stresses such as wounding, pathogen attack and oxidative stress. These functions might be dependent on each isozyme/isoform in each plant tissue.</text>
</comment>
<dbReference type="FunFam" id="1.10.420.10:FF:000010">
    <property type="entry name" value="Peroxidase"/>
    <property type="match status" value="1"/>
</dbReference>
<feature type="binding site" description="axial binding residue" evidence="18">
    <location>
        <position position="205"/>
    </location>
    <ligand>
        <name>heme b</name>
        <dbReference type="ChEBI" id="CHEBI:60344"/>
    </ligand>
    <ligandPart>
        <name>Fe</name>
        <dbReference type="ChEBI" id="CHEBI:18248"/>
    </ligandPart>
</feature>
<evidence type="ECO:0000256" key="4">
    <source>
        <dbReference type="ARBA" id="ARBA00006873"/>
    </source>
</evidence>
<evidence type="ECO:0000313" key="24">
    <source>
        <dbReference type="EnsemblPlants" id="Zm00001eb168620_P002"/>
    </source>
</evidence>
<evidence type="ECO:0007829" key="26">
    <source>
        <dbReference type="PeptideAtlas" id="K7UQ82"/>
    </source>
</evidence>
<dbReference type="SUPFAM" id="SSF48113">
    <property type="entry name" value="Heme-dependent peroxidases"/>
    <property type="match status" value="1"/>
</dbReference>
<accession>K7UQ82</accession>
<reference evidence="25" key="1">
    <citation type="journal article" date="2009" name="Science">
        <title>The B73 maize genome: complexity, diversity, and dynamics.</title>
        <authorList>
            <person name="Schnable P.S."/>
            <person name="Ware D."/>
            <person name="Fulton R.S."/>
            <person name="Stein J.C."/>
            <person name="Wei F."/>
            <person name="Pasternak S."/>
            <person name="Liang C."/>
            <person name="Zhang J."/>
            <person name="Fulton L."/>
            <person name="Graves T.A."/>
            <person name="Minx P."/>
            <person name="Reily A.D."/>
            <person name="Courtney L."/>
            <person name="Kruchowski S.S."/>
            <person name="Tomlinson C."/>
            <person name="Strong C."/>
            <person name="Delehaunty K."/>
            <person name="Fronick C."/>
            <person name="Courtney B."/>
            <person name="Rock S.M."/>
            <person name="Belter E."/>
            <person name="Du F."/>
            <person name="Kim K."/>
            <person name="Abbott R.M."/>
            <person name="Cotton M."/>
            <person name="Levy A."/>
            <person name="Marchetto P."/>
            <person name="Ochoa K."/>
            <person name="Jackson S.M."/>
            <person name="Gillam B."/>
            <person name="Chen W."/>
            <person name="Yan L."/>
            <person name="Higginbotham J."/>
            <person name="Cardenas M."/>
            <person name="Waligorski J."/>
            <person name="Applebaum E."/>
            <person name="Phelps L."/>
            <person name="Falcone J."/>
            <person name="Kanchi K."/>
            <person name="Thane T."/>
            <person name="Scimone A."/>
            <person name="Thane N."/>
            <person name="Henke J."/>
            <person name="Wang T."/>
            <person name="Ruppert J."/>
            <person name="Shah N."/>
            <person name="Rotter K."/>
            <person name="Hodges J."/>
            <person name="Ingenthron E."/>
            <person name="Cordes M."/>
            <person name="Kohlberg S."/>
            <person name="Sgro J."/>
            <person name="Delgado B."/>
            <person name="Mead K."/>
            <person name="Chinwalla A."/>
            <person name="Leonard S."/>
            <person name="Crouse K."/>
            <person name="Collura K."/>
            <person name="Kudrna D."/>
            <person name="Currie J."/>
            <person name="He R."/>
            <person name="Angelova A."/>
            <person name="Rajasekar S."/>
            <person name="Mueller T."/>
            <person name="Lomeli R."/>
            <person name="Scara G."/>
            <person name="Ko A."/>
            <person name="Delaney K."/>
            <person name="Wissotski M."/>
            <person name="Lopez G."/>
            <person name="Campos D."/>
            <person name="Braidotti M."/>
            <person name="Ashley E."/>
            <person name="Golser W."/>
            <person name="Kim H."/>
            <person name="Lee S."/>
            <person name="Lin J."/>
            <person name="Dujmic Z."/>
            <person name="Kim W."/>
            <person name="Talag J."/>
            <person name="Zuccolo A."/>
            <person name="Fan C."/>
            <person name="Sebastian A."/>
            <person name="Kramer M."/>
            <person name="Spiegel L."/>
            <person name="Nascimento L."/>
            <person name="Zutavern T."/>
            <person name="Miller B."/>
            <person name="Ambroise C."/>
            <person name="Muller S."/>
            <person name="Spooner W."/>
            <person name="Narechania A."/>
            <person name="Ren L."/>
            <person name="Wei S."/>
            <person name="Kumari S."/>
            <person name="Faga B."/>
            <person name="Levy M.J."/>
            <person name="McMahan L."/>
            <person name="Van Buren P."/>
            <person name="Vaughn M.W."/>
            <person name="Ying K."/>
            <person name="Yeh C.-T."/>
            <person name="Emrich S.J."/>
            <person name="Jia Y."/>
            <person name="Kalyanaraman A."/>
            <person name="Hsia A.-P."/>
            <person name="Barbazuk W.B."/>
            <person name="Baucom R.S."/>
            <person name="Brutnell T.P."/>
            <person name="Carpita N.C."/>
            <person name="Chaparro C."/>
            <person name="Chia J.-M."/>
            <person name="Deragon J.-M."/>
            <person name="Estill J.C."/>
            <person name="Fu Y."/>
            <person name="Jeddeloh J.A."/>
            <person name="Han Y."/>
            <person name="Lee H."/>
            <person name="Li P."/>
            <person name="Lisch D.R."/>
            <person name="Liu S."/>
            <person name="Liu Z."/>
            <person name="Nagel D.H."/>
            <person name="McCann M.C."/>
            <person name="SanMiguel P."/>
            <person name="Myers A.M."/>
            <person name="Nettleton D."/>
            <person name="Nguyen J."/>
            <person name="Penning B.W."/>
            <person name="Ponnala L."/>
            <person name="Schneider K.L."/>
            <person name="Schwartz D.C."/>
            <person name="Sharma A."/>
            <person name="Soderlund C."/>
            <person name="Springer N.M."/>
            <person name="Sun Q."/>
            <person name="Wang H."/>
            <person name="Waterman M."/>
            <person name="Westerman R."/>
            <person name="Wolfgruber T.K."/>
            <person name="Yang L."/>
            <person name="Yu Y."/>
            <person name="Zhang L."/>
            <person name="Zhou S."/>
            <person name="Zhu Q."/>
            <person name="Bennetzen J.L."/>
            <person name="Dawe R.K."/>
            <person name="Jiang J."/>
            <person name="Jiang N."/>
            <person name="Presting G.G."/>
            <person name="Wessler S.R."/>
            <person name="Aluru S."/>
            <person name="Martienssen R.A."/>
            <person name="Clifton S.W."/>
            <person name="McCombie W.R."/>
            <person name="Wing R.A."/>
            <person name="Wilson R.K."/>
        </authorList>
    </citation>
    <scope>NUCLEOTIDE SEQUENCE [LARGE SCALE GENOMIC DNA]</scope>
    <source>
        <strain evidence="25">cv. B73</strain>
    </source>
</reference>
<dbReference type="SMR" id="K7UQ82"/>
<dbReference type="PROSITE" id="PS50873">
    <property type="entry name" value="PEROXIDASE_4"/>
    <property type="match status" value="1"/>
</dbReference>
<dbReference type="GO" id="GO:0020037">
    <property type="term" value="F:heme binding"/>
    <property type="evidence" value="ECO:0007669"/>
    <property type="project" value="UniProtKB-UniRule"/>
</dbReference>
<dbReference type="InterPro" id="IPR019793">
    <property type="entry name" value="Peroxidases_heam-ligand_BS"/>
</dbReference>
<dbReference type="PaxDb" id="4577-GRMZM2G061230_P02"/>
<reference evidence="23" key="2">
    <citation type="submission" date="2015-12" db="EMBL/GenBank/DDBJ databases">
        <title>Update maize B73 reference genome by single molecule sequencing technologies.</title>
        <authorList>
            <consortium name="Maize Genome Sequencing Project"/>
            <person name="Ware D."/>
        </authorList>
    </citation>
    <scope>NUCLEOTIDE SEQUENCE</scope>
    <source>
        <tissue evidence="23">Seedling</tissue>
    </source>
</reference>
<evidence type="ECO:0000256" key="7">
    <source>
        <dbReference type="ARBA" id="ARBA00022559"/>
    </source>
</evidence>
<keyword evidence="6 21" id="KW-0964">Secreted</keyword>
<evidence type="ECO:0000256" key="13">
    <source>
        <dbReference type="ARBA" id="ARBA00023004"/>
    </source>
</evidence>
<evidence type="ECO:0000313" key="25">
    <source>
        <dbReference type="Proteomes" id="UP000007305"/>
    </source>
</evidence>
<feature type="binding site" evidence="18">
    <location>
        <position position="79"/>
    </location>
    <ligand>
        <name>Ca(2+)</name>
        <dbReference type="ChEBI" id="CHEBI:29108"/>
        <label>1</label>
    </ligand>
</feature>
<keyword evidence="8 21" id="KW-0349">Heme</keyword>
<dbReference type="RefSeq" id="NP_001304758.1">
    <property type="nucleotide sequence ID" value="NM_001317829.1"/>
</dbReference>
<keyword evidence="14 20" id="KW-1015">Disulfide bond</keyword>
<keyword evidence="13 18" id="KW-0408">Iron</keyword>
<dbReference type="FunFam" id="1.10.520.10:FF:000008">
    <property type="entry name" value="Peroxidase"/>
    <property type="match status" value="1"/>
</dbReference>
<feature type="binding site" evidence="17">
    <location>
        <position position="175"/>
    </location>
    <ligand>
        <name>substrate</name>
    </ligand>
</feature>
<dbReference type="EMBL" id="CM000780">
    <property type="protein sequence ID" value="AQK49520.1"/>
    <property type="molecule type" value="Genomic_DNA"/>
</dbReference>
<feature type="domain" description="Plant heme peroxidase family profile" evidence="22">
    <location>
        <begin position="37"/>
        <end position="345"/>
    </location>
</feature>
<evidence type="ECO:0000256" key="10">
    <source>
        <dbReference type="ARBA" id="ARBA00022729"/>
    </source>
</evidence>
<comment type="cofactor">
    <cofactor evidence="18 21">
        <name>heme b</name>
        <dbReference type="ChEBI" id="CHEBI:60344"/>
    </cofactor>
    <text evidence="18 21">Binds 1 heme b (iron(II)-protoporphyrin IX) group per subunit.</text>
</comment>
<evidence type="ECO:0000256" key="6">
    <source>
        <dbReference type="ARBA" id="ARBA00022525"/>
    </source>
</evidence>
<feature type="site" description="Transition state stabilizer" evidence="19">
    <location>
        <position position="74"/>
    </location>
</feature>
<evidence type="ECO:0000313" key="23">
    <source>
        <dbReference type="EMBL" id="AQK49520.1"/>
    </source>
</evidence>
<dbReference type="InterPro" id="IPR002016">
    <property type="entry name" value="Haem_peroxidase"/>
</dbReference>
<dbReference type="Gramene" id="Zm00001eb168620_T002">
    <property type="protein sequence ID" value="Zm00001eb168620_P002"/>
    <property type="gene ID" value="Zm00001eb168620"/>
</dbReference>
<feature type="binding site" evidence="18">
    <location>
        <position position="84"/>
    </location>
    <ligand>
        <name>Ca(2+)</name>
        <dbReference type="ChEBI" id="CHEBI:29108"/>
        <label>1</label>
    </ligand>
</feature>
<dbReference type="EC" id="1.11.1.7" evidence="5 21"/>
<dbReference type="PRINTS" id="PR00458">
    <property type="entry name" value="PEROXIDASE"/>
</dbReference>
<feature type="disulfide bond" evidence="20">
    <location>
        <begin position="212"/>
        <end position="247"/>
    </location>
</feature>
<dbReference type="CDD" id="cd00693">
    <property type="entry name" value="secretory_peroxidase"/>
    <property type="match status" value="1"/>
</dbReference>
<evidence type="ECO:0000256" key="5">
    <source>
        <dbReference type="ARBA" id="ARBA00012313"/>
    </source>
</evidence>
<feature type="binding site" evidence="18">
    <location>
        <position position="88"/>
    </location>
    <ligand>
        <name>Ca(2+)</name>
        <dbReference type="ChEBI" id="CHEBI:29108"/>
        <label>1</label>
    </ligand>
</feature>
<evidence type="ECO:0000256" key="2">
    <source>
        <dbReference type="ARBA" id="ARBA00002322"/>
    </source>
</evidence>
<dbReference type="GeneID" id="100279575"/>
<keyword evidence="25" id="KW-1185">Reference proteome</keyword>
<dbReference type="InterPro" id="IPR010255">
    <property type="entry name" value="Haem_peroxidase_sf"/>
</dbReference>
<evidence type="ECO:0000256" key="14">
    <source>
        <dbReference type="ARBA" id="ARBA00023157"/>
    </source>
</evidence>
<dbReference type="Gene3D" id="1.10.420.10">
    <property type="entry name" value="Peroxidase, domain 2"/>
    <property type="match status" value="1"/>
</dbReference>
<evidence type="ECO:0000256" key="12">
    <source>
        <dbReference type="ARBA" id="ARBA00023002"/>
    </source>
</evidence>
<dbReference type="KEGG" id="zma:100279575"/>